<dbReference type="EMBL" id="CM031833">
    <property type="protein sequence ID" value="KAG6694078.1"/>
    <property type="molecule type" value="Genomic_DNA"/>
</dbReference>
<organism evidence="1 2">
    <name type="scientific">Carya illinoinensis</name>
    <name type="common">Pecan</name>
    <dbReference type="NCBI Taxonomy" id="32201"/>
    <lineage>
        <taxon>Eukaryota</taxon>
        <taxon>Viridiplantae</taxon>
        <taxon>Streptophyta</taxon>
        <taxon>Embryophyta</taxon>
        <taxon>Tracheophyta</taxon>
        <taxon>Spermatophyta</taxon>
        <taxon>Magnoliopsida</taxon>
        <taxon>eudicotyledons</taxon>
        <taxon>Gunneridae</taxon>
        <taxon>Pentapetalae</taxon>
        <taxon>rosids</taxon>
        <taxon>fabids</taxon>
        <taxon>Fagales</taxon>
        <taxon>Juglandaceae</taxon>
        <taxon>Carya</taxon>
    </lineage>
</organism>
<accession>A0A922DZW9</accession>
<proteinExistence type="predicted"/>
<dbReference type="Proteomes" id="UP000811246">
    <property type="component" value="Chromosome 9"/>
</dbReference>
<reference evidence="1" key="1">
    <citation type="submission" date="2021-01" db="EMBL/GenBank/DDBJ databases">
        <authorList>
            <person name="Lovell J.T."/>
            <person name="Bentley N."/>
            <person name="Bhattarai G."/>
            <person name="Jenkins J.W."/>
            <person name="Sreedasyam A."/>
            <person name="Alarcon Y."/>
            <person name="Bock C."/>
            <person name="Boston L."/>
            <person name="Carlson J."/>
            <person name="Cervantes K."/>
            <person name="Clermont K."/>
            <person name="Krom N."/>
            <person name="Kubenka K."/>
            <person name="Mamidi S."/>
            <person name="Mattison C."/>
            <person name="Monteros M."/>
            <person name="Pisani C."/>
            <person name="Plott C."/>
            <person name="Rajasekar S."/>
            <person name="Rhein H.S."/>
            <person name="Rohla C."/>
            <person name="Song M."/>
            <person name="Hilaire R.S."/>
            <person name="Shu S."/>
            <person name="Wells L."/>
            <person name="Wang X."/>
            <person name="Webber J."/>
            <person name="Heerema R.J."/>
            <person name="Klein P."/>
            <person name="Conner P."/>
            <person name="Grauke L."/>
            <person name="Grimwood J."/>
            <person name="Schmutz J."/>
            <person name="Randall J.J."/>
        </authorList>
    </citation>
    <scope>NUCLEOTIDE SEQUENCE</scope>
    <source>
        <tissue evidence="1">Leaf</tissue>
    </source>
</reference>
<evidence type="ECO:0000313" key="1">
    <source>
        <dbReference type="EMBL" id="KAG6694078.1"/>
    </source>
</evidence>
<comment type="caution">
    <text evidence="1">The sequence shown here is derived from an EMBL/GenBank/DDBJ whole genome shotgun (WGS) entry which is preliminary data.</text>
</comment>
<sequence length="58" mass="6521">MGFLSSICCCFYRPSRVSIDWVGHGAVNQPLRHNLIETEARAPILVPHFPVNSNLSRL</sequence>
<name>A0A922DZW9_CARIL</name>
<protein>
    <submittedName>
        <fullName evidence="1">Uncharacterized protein</fullName>
    </submittedName>
</protein>
<gene>
    <name evidence="1" type="ORF">I3842_09G032200</name>
</gene>
<dbReference type="AlphaFoldDB" id="A0A922DZW9"/>
<evidence type="ECO:0000313" key="2">
    <source>
        <dbReference type="Proteomes" id="UP000811246"/>
    </source>
</evidence>